<evidence type="ECO:0000313" key="2">
    <source>
        <dbReference type="Proteomes" id="UP000225740"/>
    </source>
</evidence>
<dbReference type="AlphaFoldDB" id="A0A2G1WEA2"/>
<dbReference type="Proteomes" id="UP000225740">
    <property type="component" value="Unassembled WGS sequence"/>
</dbReference>
<sequence>MMTANVGKWMTAGLLLSALTGCGDPQTKIIPVASMDEDQASVEATMGRANTTVTEQPGESDFE</sequence>
<name>A0A2G1WEA2_9BACT</name>
<organism evidence="1 2">
    <name type="scientific">Rhodopirellula bahusiensis</name>
    <dbReference type="NCBI Taxonomy" id="2014065"/>
    <lineage>
        <taxon>Bacteria</taxon>
        <taxon>Pseudomonadati</taxon>
        <taxon>Planctomycetota</taxon>
        <taxon>Planctomycetia</taxon>
        <taxon>Pirellulales</taxon>
        <taxon>Pirellulaceae</taxon>
        <taxon>Rhodopirellula</taxon>
    </lineage>
</organism>
<proteinExistence type="predicted"/>
<dbReference type="RefSeq" id="WP_143549134.1">
    <property type="nucleotide sequence ID" value="NZ_JBDUYK010000151.1"/>
</dbReference>
<dbReference type="OrthoDB" id="290065at2"/>
<keyword evidence="2" id="KW-1185">Reference proteome</keyword>
<evidence type="ECO:0000313" key="1">
    <source>
        <dbReference type="EMBL" id="PHQ37170.1"/>
    </source>
</evidence>
<accession>A0A2G1WEA2</accession>
<dbReference type="EMBL" id="NIZW01000001">
    <property type="protein sequence ID" value="PHQ37170.1"/>
    <property type="molecule type" value="Genomic_DNA"/>
</dbReference>
<protein>
    <submittedName>
        <fullName evidence="1">Uncharacterized protein</fullName>
    </submittedName>
</protein>
<gene>
    <name evidence="1" type="ORF">CEE69_02125</name>
</gene>
<dbReference type="GeneID" id="90607073"/>
<comment type="caution">
    <text evidence="1">The sequence shown here is derived from an EMBL/GenBank/DDBJ whole genome shotgun (WGS) entry which is preliminary data.</text>
</comment>
<reference evidence="1 2" key="1">
    <citation type="submission" date="2017-06" db="EMBL/GenBank/DDBJ databases">
        <title>Description of Rhodopirellula bahusiensis sp. nov.</title>
        <authorList>
            <person name="Kizina J."/>
            <person name="Harder J."/>
        </authorList>
    </citation>
    <scope>NUCLEOTIDE SEQUENCE [LARGE SCALE GENOMIC DNA]</scope>
    <source>
        <strain evidence="1 2">SWK21</strain>
    </source>
</reference>